<dbReference type="InterPro" id="IPR011032">
    <property type="entry name" value="GroES-like_sf"/>
</dbReference>
<dbReference type="SUPFAM" id="SSF51735">
    <property type="entry name" value="NAD(P)-binding Rossmann-fold domains"/>
    <property type="match status" value="1"/>
</dbReference>
<keyword evidence="10" id="KW-1185">Reference proteome</keyword>
<sequence>MSGKTMRALAKLKPEPGIWMHEVPIPEIGHNDLLIKITKTAICGTDIHIYNWDEWSQQTIPIGMTIGHEYAGVVAAVGQEVSGFRIGDRVSGEGHVTCGHCRNCRAGRRHLCRNAIGVGVNRAGAFAEYLVLPAVNAFKLPESISDELAAIFDPFGNAVHTALSFDLVGEDVLITGAGPIGIMAAAVARHAGARHVVVTDINPYRLELAGRMGATRTVRVDRESLTRVEAELGMTEGFDVGLEMSGVPSALREMLETINHGGKIAILGIPPEEMPVDWSKIIFKGLTLKGIYGREMFETWYKMASLVQAGLDLTPMITHRFPLSDFQQAFEVMRSGESGKVILDWQ</sequence>
<comment type="function">
    <text evidence="6">Catalyzes the NAD(+)-dependent oxidation of L-threonine to 2-amino-3-ketobutyrate.</text>
</comment>
<keyword evidence="2 6" id="KW-0479">Metal-binding</keyword>
<dbReference type="PROSITE" id="PS00059">
    <property type="entry name" value="ADH_ZINC"/>
    <property type="match status" value="1"/>
</dbReference>
<keyword evidence="4 6" id="KW-0560">Oxidoreductase</keyword>
<comment type="subunit">
    <text evidence="6">Homotetramer.</text>
</comment>
<feature type="binding site" evidence="6">
    <location>
        <position position="112"/>
    </location>
    <ligand>
        <name>Zn(2+)</name>
        <dbReference type="ChEBI" id="CHEBI:29105"/>
        <label>2</label>
    </ligand>
</feature>
<name>A0ABN6DVW1_9BACT</name>
<dbReference type="NCBIfam" id="NF003808">
    <property type="entry name" value="PRK05396.1"/>
    <property type="match status" value="1"/>
</dbReference>
<feature type="domain" description="Enoyl reductase (ER)" evidence="8">
    <location>
        <begin position="17"/>
        <end position="343"/>
    </location>
</feature>
<dbReference type="EC" id="1.1.1.103" evidence="6 7"/>
<comment type="cofactor">
    <cofactor evidence="6">
        <name>Zn(2+)</name>
        <dbReference type="ChEBI" id="CHEBI:29105"/>
    </cofactor>
    <text evidence="6">Binds 2 Zn(2+) ions per subunit.</text>
</comment>
<dbReference type="InterPro" id="IPR013149">
    <property type="entry name" value="ADH-like_C"/>
</dbReference>
<evidence type="ECO:0000259" key="8">
    <source>
        <dbReference type="SMART" id="SM00829"/>
    </source>
</evidence>
<comment type="subcellular location">
    <subcellularLocation>
        <location evidence="6">Cytoplasm</location>
    </subcellularLocation>
</comment>
<feature type="binding site" evidence="6">
    <location>
        <position position="104"/>
    </location>
    <ligand>
        <name>Zn(2+)</name>
        <dbReference type="ChEBI" id="CHEBI:29105"/>
        <label>2</label>
    </ligand>
</feature>
<dbReference type="PANTHER" id="PTHR43401:SF2">
    <property type="entry name" value="L-THREONINE 3-DEHYDROGENASE"/>
    <property type="match status" value="1"/>
</dbReference>
<feature type="binding site" evidence="6">
    <location>
        <position position="205"/>
    </location>
    <ligand>
        <name>NAD(+)</name>
        <dbReference type="ChEBI" id="CHEBI:57540"/>
    </ligand>
</feature>
<feature type="binding site" evidence="6">
    <location>
        <position position="200"/>
    </location>
    <ligand>
        <name>NAD(+)</name>
        <dbReference type="ChEBI" id="CHEBI:57540"/>
    </ligand>
</feature>
<keyword evidence="1 6" id="KW-0963">Cytoplasm</keyword>
<dbReference type="Pfam" id="PF00107">
    <property type="entry name" value="ADH_zinc_N"/>
    <property type="match status" value="1"/>
</dbReference>
<dbReference type="PANTHER" id="PTHR43401">
    <property type="entry name" value="L-THREONINE 3-DEHYDROGENASE"/>
    <property type="match status" value="1"/>
</dbReference>
<dbReference type="InterPro" id="IPR013154">
    <property type="entry name" value="ADH-like_N"/>
</dbReference>
<feature type="binding site" evidence="6">
    <location>
        <position position="69"/>
    </location>
    <ligand>
        <name>Zn(2+)</name>
        <dbReference type="ChEBI" id="CHEBI:29105"/>
        <label>1</label>
        <note>catalytic</note>
    </ligand>
</feature>
<keyword evidence="3 6" id="KW-0862">Zinc</keyword>
<reference evidence="9 10" key="1">
    <citation type="journal article" date="2016" name="C (Basel)">
        <title>Selective Growth of and Electricity Production by Marine Exoelectrogenic Bacteria in Self-Aggregated Hydrogel of Microbially Reduced Graphene Oxide.</title>
        <authorList>
            <person name="Yoshida N."/>
            <person name="Goto Y."/>
            <person name="Miyata Y."/>
        </authorList>
    </citation>
    <scope>NUCLEOTIDE SEQUENCE [LARGE SCALE GENOMIC DNA]</scope>
    <source>
        <strain evidence="9 10">NIT-T3</strain>
    </source>
</reference>
<dbReference type="NCBIfam" id="TIGR00692">
    <property type="entry name" value="tdh"/>
    <property type="match status" value="1"/>
</dbReference>
<evidence type="ECO:0000256" key="3">
    <source>
        <dbReference type="ARBA" id="ARBA00022833"/>
    </source>
</evidence>
<feature type="binding site" evidence="6">
    <location>
        <position position="180"/>
    </location>
    <ligand>
        <name>NAD(+)</name>
        <dbReference type="ChEBI" id="CHEBI:57540"/>
    </ligand>
</feature>
<dbReference type="EMBL" id="AP024355">
    <property type="protein sequence ID" value="BCR04246.1"/>
    <property type="molecule type" value="Genomic_DNA"/>
</dbReference>
<accession>A0ABN6DVW1</accession>
<evidence type="ECO:0000313" key="10">
    <source>
        <dbReference type="Proteomes" id="UP001319827"/>
    </source>
</evidence>
<feature type="binding site" evidence="6">
    <location>
        <position position="101"/>
    </location>
    <ligand>
        <name>Zn(2+)</name>
        <dbReference type="ChEBI" id="CHEBI:29105"/>
        <label>2</label>
    </ligand>
</feature>
<dbReference type="Gene3D" id="3.90.180.10">
    <property type="entry name" value="Medium-chain alcohol dehydrogenases, catalytic domain"/>
    <property type="match status" value="1"/>
</dbReference>
<evidence type="ECO:0000256" key="4">
    <source>
        <dbReference type="ARBA" id="ARBA00023002"/>
    </source>
</evidence>
<proteinExistence type="inferred from homology"/>
<evidence type="ECO:0000256" key="5">
    <source>
        <dbReference type="ARBA" id="ARBA00023027"/>
    </source>
</evidence>
<evidence type="ECO:0000256" key="7">
    <source>
        <dbReference type="NCBIfam" id="TIGR00692"/>
    </source>
</evidence>
<dbReference type="Proteomes" id="UP001319827">
    <property type="component" value="Chromosome"/>
</dbReference>
<feature type="binding site" evidence="6">
    <location>
        <position position="43"/>
    </location>
    <ligand>
        <name>Zn(2+)</name>
        <dbReference type="ChEBI" id="CHEBI:29105"/>
        <label>1</label>
        <note>catalytic</note>
    </ligand>
</feature>
<evidence type="ECO:0000313" key="9">
    <source>
        <dbReference type="EMBL" id="BCR04246.1"/>
    </source>
</evidence>
<dbReference type="Pfam" id="PF08240">
    <property type="entry name" value="ADH_N"/>
    <property type="match status" value="1"/>
</dbReference>
<comment type="pathway">
    <text evidence="6">Amino-acid degradation; L-threonine degradation via oxydo-reductase pathway; glycine from L-threonine: step 1/2.</text>
</comment>
<comment type="catalytic activity">
    <reaction evidence="6">
        <text>L-threonine + NAD(+) = (2S)-2-amino-3-oxobutanoate + NADH + H(+)</text>
        <dbReference type="Rhea" id="RHEA:13161"/>
        <dbReference type="ChEBI" id="CHEBI:15378"/>
        <dbReference type="ChEBI" id="CHEBI:57540"/>
        <dbReference type="ChEBI" id="CHEBI:57926"/>
        <dbReference type="ChEBI" id="CHEBI:57945"/>
        <dbReference type="ChEBI" id="CHEBI:78948"/>
        <dbReference type="EC" id="1.1.1.103"/>
    </reaction>
</comment>
<feature type="active site" description="Charge relay system" evidence="6">
    <location>
        <position position="48"/>
    </location>
</feature>
<dbReference type="InterPro" id="IPR036291">
    <property type="entry name" value="NAD(P)-bd_dom_sf"/>
</dbReference>
<evidence type="ECO:0000256" key="2">
    <source>
        <dbReference type="ARBA" id="ARBA00022723"/>
    </source>
</evidence>
<feature type="site" description="Important for catalytic activity for the proton relay mechanism but does not participate directly in the coordination of zinc atom" evidence="6">
    <location>
        <position position="153"/>
    </location>
</feature>
<gene>
    <name evidence="6 9" type="primary">tdh</name>
    <name evidence="9" type="ORF">DESUT3_13150</name>
</gene>
<reference evidence="9 10" key="2">
    <citation type="journal article" date="2021" name="Int. J. Syst. Evol. Microbiol.">
        <title>Isolation and Polyphasic Characterization of Desulfuromonas versatilis sp. Nov., an Electrogenic Bacteria Capable of Versatile Metabolism Isolated from a Graphene Oxide-Reducing Enrichment Culture.</title>
        <authorList>
            <person name="Xie L."/>
            <person name="Yoshida N."/>
            <person name="Ishii S."/>
            <person name="Meng L."/>
        </authorList>
    </citation>
    <scope>NUCLEOTIDE SEQUENCE [LARGE SCALE GENOMIC DNA]</scope>
    <source>
        <strain evidence="9 10">NIT-T3</strain>
    </source>
</reference>
<dbReference type="SMART" id="SM00829">
    <property type="entry name" value="PKS_ER"/>
    <property type="match status" value="1"/>
</dbReference>
<dbReference type="InterPro" id="IPR004627">
    <property type="entry name" value="L-Threonine_3-DHase"/>
</dbReference>
<keyword evidence="5 6" id="KW-0520">NAD</keyword>
<feature type="binding site" evidence="6">
    <location>
        <position position="68"/>
    </location>
    <ligand>
        <name>Zn(2+)</name>
        <dbReference type="ChEBI" id="CHEBI:29105"/>
        <label>1</label>
        <note>catalytic</note>
    </ligand>
</feature>
<dbReference type="SUPFAM" id="SSF50129">
    <property type="entry name" value="GroES-like"/>
    <property type="match status" value="1"/>
</dbReference>
<dbReference type="InterPro" id="IPR002328">
    <property type="entry name" value="ADH_Zn_CS"/>
</dbReference>
<feature type="binding site" evidence="6">
    <location>
        <begin position="291"/>
        <end position="292"/>
    </location>
    <ligand>
        <name>NAD(+)</name>
        <dbReference type="ChEBI" id="CHEBI:57540"/>
    </ligand>
</feature>
<feature type="binding site" evidence="6">
    <location>
        <position position="98"/>
    </location>
    <ligand>
        <name>Zn(2+)</name>
        <dbReference type="ChEBI" id="CHEBI:29105"/>
        <label>2</label>
    </ligand>
</feature>
<evidence type="ECO:0000256" key="1">
    <source>
        <dbReference type="ARBA" id="ARBA00022490"/>
    </source>
</evidence>
<dbReference type="InterPro" id="IPR050129">
    <property type="entry name" value="Zn_alcohol_dh"/>
</dbReference>
<feature type="binding site" evidence="6">
    <location>
        <begin position="267"/>
        <end position="269"/>
    </location>
    <ligand>
        <name>NAD(+)</name>
        <dbReference type="ChEBI" id="CHEBI:57540"/>
    </ligand>
</feature>
<dbReference type="InterPro" id="IPR020843">
    <property type="entry name" value="ER"/>
</dbReference>
<dbReference type="Gene3D" id="3.40.50.720">
    <property type="entry name" value="NAD(P)-binding Rossmann-like Domain"/>
    <property type="match status" value="1"/>
</dbReference>
<comment type="similarity">
    <text evidence="6">Belongs to the zinc-containing alcohol dehydrogenase family.</text>
</comment>
<dbReference type="HAMAP" id="MF_00627">
    <property type="entry name" value="Thr_dehydrog"/>
    <property type="match status" value="1"/>
</dbReference>
<protein>
    <recommendedName>
        <fullName evidence="6 7">L-threonine 3-dehydrogenase</fullName>
        <shortName evidence="6">TDH</shortName>
        <ecNumber evidence="6 7">1.1.1.103</ecNumber>
    </recommendedName>
</protein>
<evidence type="ECO:0000256" key="6">
    <source>
        <dbReference type="HAMAP-Rule" id="MF_00627"/>
    </source>
</evidence>
<feature type="active site" description="Charge relay system" evidence="6">
    <location>
        <position position="45"/>
    </location>
</feature>
<organism evidence="9 10">
    <name type="scientific">Desulfuromonas versatilis</name>
    <dbReference type="NCBI Taxonomy" id="2802975"/>
    <lineage>
        <taxon>Bacteria</taxon>
        <taxon>Pseudomonadati</taxon>
        <taxon>Thermodesulfobacteriota</taxon>
        <taxon>Desulfuromonadia</taxon>
        <taxon>Desulfuromonadales</taxon>
        <taxon>Desulfuromonadaceae</taxon>
        <taxon>Desulfuromonas</taxon>
    </lineage>
</organism>